<name>A0A5Y6EZQ6_SALER</name>
<dbReference type="AlphaFoldDB" id="A0A5Y6EZQ6"/>
<protein>
    <submittedName>
        <fullName evidence="1">Uncharacterized protein</fullName>
    </submittedName>
</protein>
<comment type="caution">
    <text evidence="1">The sequence shown here is derived from an EMBL/GenBank/DDBJ whole genome shotgun (WGS) entry which is preliminary data.</text>
</comment>
<gene>
    <name evidence="1" type="ORF">FSC90_25675</name>
</gene>
<dbReference type="EMBL" id="AAJCRC010000187">
    <property type="protein sequence ID" value="ECK6663103.1"/>
    <property type="molecule type" value="Genomic_DNA"/>
</dbReference>
<reference evidence="1" key="1">
    <citation type="submission" date="2019-08" db="EMBL/GenBank/DDBJ databases">
        <authorList>
            <consortium name="PulseNet: The National Subtyping Network for Foodborne Disease Surveillance"/>
            <person name="Tarr C.L."/>
            <person name="Trees E."/>
            <person name="Katz L.S."/>
            <person name="Carleton-Romer H.A."/>
            <person name="Stroika S."/>
            <person name="Kucerova Z."/>
            <person name="Roache K.F."/>
            <person name="Sabol A.L."/>
            <person name="Besser J."/>
            <person name="Gerner-Smidt P."/>
        </authorList>
    </citation>
    <scope>NUCLEOTIDE SEQUENCE</scope>
    <source>
        <strain evidence="1">PNUSAS086686</strain>
    </source>
</reference>
<accession>A0A5Y6EZQ6</accession>
<organism evidence="1">
    <name type="scientific">Salmonella enterica</name>
    <name type="common">Salmonella choleraesuis</name>
    <dbReference type="NCBI Taxonomy" id="28901"/>
    <lineage>
        <taxon>Bacteria</taxon>
        <taxon>Pseudomonadati</taxon>
        <taxon>Pseudomonadota</taxon>
        <taxon>Gammaproteobacteria</taxon>
        <taxon>Enterobacterales</taxon>
        <taxon>Enterobacteriaceae</taxon>
        <taxon>Salmonella</taxon>
    </lineage>
</organism>
<proteinExistence type="predicted"/>
<sequence length="140" mass="15658">MITLHLGVIDIPYESEKTTTGDVAEILEDNYKVMELFFDINSRKIANLMAEDAAASLETMLASGVAPAELFSESMSQIHHLFSTFLDEKKLDGQVGGVPTQASIEGRSKRFKHGKREPFRPSFIDTGLYQNSMKAWVEKD</sequence>
<evidence type="ECO:0000313" key="1">
    <source>
        <dbReference type="EMBL" id="ECK6663103.1"/>
    </source>
</evidence>